<dbReference type="PROSITE" id="PS51186">
    <property type="entry name" value="GNAT"/>
    <property type="match status" value="1"/>
</dbReference>
<dbReference type="Proteomes" id="UP000223839">
    <property type="component" value="Unassembled WGS sequence"/>
</dbReference>
<dbReference type="RefSeq" id="WP_097920479.1">
    <property type="nucleotide sequence ID" value="NZ_NUWX01000002.1"/>
</dbReference>
<proteinExistence type="inferred from homology"/>
<feature type="domain" description="N-acetyltransferase" evidence="4">
    <location>
        <begin position="10"/>
        <end position="176"/>
    </location>
</feature>
<evidence type="ECO:0000256" key="2">
    <source>
        <dbReference type="ARBA" id="ARBA00023315"/>
    </source>
</evidence>
<dbReference type="AlphaFoldDB" id="A0AB36TNN1"/>
<comment type="caution">
    <text evidence="5">The sequence shown here is derived from an EMBL/GenBank/DDBJ whole genome shotgun (WGS) entry which is preliminary data.</text>
</comment>
<evidence type="ECO:0000313" key="6">
    <source>
        <dbReference type="Proteomes" id="UP000223839"/>
    </source>
</evidence>
<name>A0AB36TNN1_BACTU</name>
<dbReference type="GO" id="GO:0016747">
    <property type="term" value="F:acyltransferase activity, transferring groups other than amino-acyl groups"/>
    <property type="evidence" value="ECO:0007669"/>
    <property type="project" value="InterPro"/>
</dbReference>
<organism evidence="5 6">
    <name type="scientific">Bacillus thuringiensis</name>
    <dbReference type="NCBI Taxonomy" id="1428"/>
    <lineage>
        <taxon>Bacteria</taxon>
        <taxon>Bacillati</taxon>
        <taxon>Bacillota</taxon>
        <taxon>Bacilli</taxon>
        <taxon>Bacillales</taxon>
        <taxon>Bacillaceae</taxon>
        <taxon>Bacillus</taxon>
        <taxon>Bacillus cereus group</taxon>
    </lineage>
</organism>
<accession>A0AB36TNN1</accession>
<dbReference type="InterPro" id="IPR051531">
    <property type="entry name" value="N-acetyltransferase"/>
</dbReference>
<dbReference type="PANTHER" id="PTHR43792">
    <property type="entry name" value="GNAT FAMILY, PUTATIVE (AFU_ORTHOLOGUE AFUA_3G00765)-RELATED-RELATED"/>
    <property type="match status" value="1"/>
</dbReference>
<dbReference type="EMBL" id="NUYG01000063">
    <property type="protein sequence ID" value="PFM86089.1"/>
    <property type="molecule type" value="Genomic_DNA"/>
</dbReference>
<sequence length="182" mass="21439">MAHNIIHNRFKLREIKENDWKDIHIYTSQFIVCQYQAWGPNSEMETKEFVNQVLQDARKVPRSRFSFAVVELEYERVVGAGEITIRDLTNRVGEIGYNINPDYWGKGLATEVARKLITFGFKELNLHRIFATCDPRNIGSIKVLEKNEMTKEGRIRESLLLKDGWRDSLLYSILEQEWKEMN</sequence>
<keyword evidence="2" id="KW-0012">Acyltransferase</keyword>
<dbReference type="InterPro" id="IPR000182">
    <property type="entry name" value="GNAT_dom"/>
</dbReference>
<dbReference type="CDD" id="cd04301">
    <property type="entry name" value="NAT_SF"/>
    <property type="match status" value="1"/>
</dbReference>
<dbReference type="PANTHER" id="PTHR43792:SF8">
    <property type="entry name" value="[RIBOSOMAL PROTEIN US5]-ALANINE N-ACETYLTRANSFERASE"/>
    <property type="match status" value="1"/>
</dbReference>
<gene>
    <name evidence="5" type="ORF">COJ61_26080</name>
</gene>
<evidence type="ECO:0000259" key="4">
    <source>
        <dbReference type="PROSITE" id="PS51186"/>
    </source>
</evidence>
<dbReference type="InterPro" id="IPR016181">
    <property type="entry name" value="Acyl_CoA_acyltransferase"/>
</dbReference>
<reference evidence="5 6" key="1">
    <citation type="submission" date="2017-09" db="EMBL/GenBank/DDBJ databases">
        <title>Large-scale bioinformatics analysis of Bacillus genomes uncovers conserved roles of natural products in bacterial physiology.</title>
        <authorList>
            <consortium name="Agbiome Team Llc"/>
            <person name="Bleich R.M."/>
            <person name="Grubbs K.J."/>
            <person name="Santa Maria K.C."/>
            <person name="Allen S.E."/>
            <person name="Farag S."/>
            <person name="Shank E.A."/>
            <person name="Bowers A."/>
        </authorList>
    </citation>
    <scope>NUCLEOTIDE SEQUENCE [LARGE SCALE GENOMIC DNA]</scope>
    <source>
        <strain evidence="5 6">AFS077661</strain>
    </source>
</reference>
<keyword evidence="1" id="KW-0808">Transferase</keyword>
<protein>
    <submittedName>
        <fullName evidence="5">GNAT family N-acetyltransferase</fullName>
    </submittedName>
</protein>
<evidence type="ECO:0000313" key="5">
    <source>
        <dbReference type="EMBL" id="PFM86089.1"/>
    </source>
</evidence>
<comment type="similarity">
    <text evidence="3">Belongs to the acetyltransferase family. RimJ subfamily.</text>
</comment>
<dbReference type="SUPFAM" id="SSF55729">
    <property type="entry name" value="Acyl-CoA N-acyltransferases (Nat)"/>
    <property type="match status" value="1"/>
</dbReference>
<evidence type="ECO:0000256" key="3">
    <source>
        <dbReference type="ARBA" id="ARBA00038502"/>
    </source>
</evidence>
<dbReference type="Pfam" id="PF13302">
    <property type="entry name" value="Acetyltransf_3"/>
    <property type="match status" value="1"/>
</dbReference>
<evidence type="ECO:0000256" key="1">
    <source>
        <dbReference type="ARBA" id="ARBA00022679"/>
    </source>
</evidence>
<dbReference type="Gene3D" id="3.40.630.30">
    <property type="match status" value="1"/>
</dbReference>